<dbReference type="Gene3D" id="3.30.40.10">
    <property type="entry name" value="Zinc/RING finger domain, C3HC4 (zinc finger)"/>
    <property type="match status" value="1"/>
</dbReference>
<dbReference type="InterPro" id="IPR001965">
    <property type="entry name" value="Znf_PHD"/>
</dbReference>
<gene>
    <name evidence="7" type="ORF">QTG54_010976</name>
</gene>
<keyword evidence="3" id="KW-0862">Zinc</keyword>
<feature type="compositionally biased region" description="Basic and acidic residues" evidence="5">
    <location>
        <begin position="36"/>
        <end position="55"/>
    </location>
</feature>
<proteinExistence type="predicted"/>
<evidence type="ECO:0000256" key="1">
    <source>
        <dbReference type="ARBA" id="ARBA00022723"/>
    </source>
</evidence>
<keyword evidence="1" id="KW-0479">Metal-binding</keyword>
<feature type="compositionally biased region" description="Polar residues" evidence="5">
    <location>
        <begin position="266"/>
        <end position="304"/>
    </location>
</feature>
<dbReference type="AlphaFoldDB" id="A0AAD8Y3D5"/>
<dbReference type="GO" id="GO:0008270">
    <property type="term" value="F:zinc ion binding"/>
    <property type="evidence" value="ECO:0007669"/>
    <property type="project" value="UniProtKB-KW"/>
</dbReference>
<dbReference type="Pfam" id="PF00628">
    <property type="entry name" value="PHD"/>
    <property type="match status" value="1"/>
</dbReference>
<organism evidence="7 8">
    <name type="scientific">Skeletonema marinoi</name>
    <dbReference type="NCBI Taxonomy" id="267567"/>
    <lineage>
        <taxon>Eukaryota</taxon>
        <taxon>Sar</taxon>
        <taxon>Stramenopiles</taxon>
        <taxon>Ochrophyta</taxon>
        <taxon>Bacillariophyta</taxon>
        <taxon>Coscinodiscophyceae</taxon>
        <taxon>Thalassiosirophycidae</taxon>
        <taxon>Thalassiosirales</taxon>
        <taxon>Skeletonemataceae</taxon>
        <taxon>Skeletonema</taxon>
        <taxon>Skeletonema marinoi-dohrnii complex</taxon>
    </lineage>
</organism>
<reference evidence="7" key="1">
    <citation type="submission" date="2023-06" db="EMBL/GenBank/DDBJ databases">
        <title>Survivors Of The Sea: Transcriptome response of Skeletonema marinoi to long-term dormancy.</title>
        <authorList>
            <person name="Pinder M.I.M."/>
            <person name="Kourtchenko O."/>
            <person name="Robertson E.K."/>
            <person name="Larsson T."/>
            <person name="Maumus F."/>
            <person name="Osuna-Cruz C.M."/>
            <person name="Vancaester E."/>
            <person name="Stenow R."/>
            <person name="Vandepoele K."/>
            <person name="Ploug H."/>
            <person name="Bruchert V."/>
            <person name="Godhe A."/>
            <person name="Topel M."/>
        </authorList>
    </citation>
    <scope>NUCLEOTIDE SEQUENCE</scope>
    <source>
        <strain evidence="7">R05AC</strain>
    </source>
</reference>
<evidence type="ECO:0000259" key="6">
    <source>
        <dbReference type="PROSITE" id="PS50016"/>
    </source>
</evidence>
<dbReference type="InterPro" id="IPR013083">
    <property type="entry name" value="Znf_RING/FYVE/PHD"/>
</dbReference>
<dbReference type="InterPro" id="IPR011011">
    <property type="entry name" value="Znf_FYVE_PHD"/>
</dbReference>
<evidence type="ECO:0000256" key="2">
    <source>
        <dbReference type="ARBA" id="ARBA00022771"/>
    </source>
</evidence>
<evidence type="ECO:0000313" key="7">
    <source>
        <dbReference type="EMBL" id="KAK1738307.1"/>
    </source>
</evidence>
<dbReference type="SUPFAM" id="SSF57903">
    <property type="entry name" value="FYVE/PHD zinc finger"/>
    <property type="match status" value="1"/>
</dbReference>
<sequence length="350" mass="38770">MKIPIPTSTIPKTASIRMELIQHGNERQGTDMQTNGERKLNAKAEKNKKEWEDYQKRRKEASTSKSIASTAKKPTAEKASPLPHCNLPGCTRSKFARGKCYRHATEAKSNAAASAEEFEDVAWKCHQCGVLNSICSLRCSAYKCLAYKGRIRHNTPTSTEGCELVWLENGAKLGEVHDNSDECYICFTGGALICCDHCDKSFHLGCHIPPLQEVPFGDFKCCECQATTLRKLFHCGECHKCLRGDSDECPNKRYAPPAMVSPCAKQRSNPSIASSPHTGRQEDQQTSSVTSTDIQNTDTSSKSAQPKDDVPNDLGLCQRELKRSREEVQTQAEEIKRLKGAIQALISSSR</sequence>
<evidence type="ECO:0000256" key="5">
    <source>
        <dbReference type="SAM" id="MobiDB-lite"/>
    </source>
</evidence>
<keyword evidence="8" id="KW-1185">Reference proteome</keyword>
<dbReference type="InterPro" id="IPR019787">
    <property type="entry name" value="Znf_PHD-finger"/>
</dbReference>
<dbReference type="PROSITE" id="PS50016">
    <property type="entry name" value="ZF_PHD_2"/>
    <property type="match status" value="1"/>
</dbReference>
<protein>
    <recommendedName>
        <fullName evidence="6">PHD-type domain-containing protein</fullName>
    </recommendedName>
</protein>
<accession>A0AAD8Y3D5</accession>
<feature type="region of interest" description="Disordered" evidence="5">
    <location>
        <begin position="260"/>
        <end position="328"/>
    </location>
</feature>
<keyword evidence="2 4" id="KW-0863">Zinc-finger</keyword>
<evidence type="ECO:0000256" key="4">
    <source>
        <dbReference type="PROSITE-ProRule" id="PRU00146"/>
    </source>
</evidence>
<evidence type="ECO:0000313" key="8">
    <source>
        <dbReference type="Proteomes" id="UP001224775"/>
    </source>
</evidence>
<comment type="caution">
    <text evidence="7">The sequence shown here is derived from an EMBL/GenBank/DDBJ whole genome shotgun (WGS) entry which is preliminary data.</text>
</comment>
<feature type="region of interest" description="Disordered" evidence="5">
    <location>
        <begin position="24"/>
        <end position="80"/>
    </location>
</feature>
<evidence type="ECO:0000256" key="3">
    <source>
        <dbReference type="ARBA" id="ARBA00022833"/>
    </source>
</evidence>
<feature type="domain" description="PHD-type" evidence="6">
    <location>
        <begin position="180"/>
        <end position="227"/>
    </location>
</feature>
<dbReference type="EMBL" id="JATAAI010000021">
    <property type="protein sequence ID" value="KAK1738307.1"/>
    <property type="molecule type" value="Genomic_DNA"/>
</dbReference>
<feature type="compositionally biased region" description="Low complexity" evidence="5">
    <location>
        <begin position="63"/>
        <end position="73"/>
    </location>
</feature>
<name>A0AAD8Y3D5_9STRA</name>
<dbReference type="CDD" id="cd15541">
    <property type="entry name" value="PHD_TIF1_like"/>
    <property type="match status" value="1"/>
</dbReference>
<feature type="compositionally biased region" description="Basic and acidic residues" evidence="5">
    <location>
        <begin position="319"/>
        <end position="328"/>
    </location>
</feature>
<dbReference type="Proteomes" id="UP001224775">
    <property type="component" value="Unassembled WGS sequence"/>
</dbReference>
<dbReference type="SMART" id="SM00249">
    <property type="entry name" value="PHD"/>
    <property type="match status" value="1"/>
</dbReference>